<dbReference type="InterPro" id="IPR037424">
    <property type="entry name" value="NocR_PBP2"/>
</dbReference>
<dbReference type="EMBL" id="LGSZ01000095">
    <property type="protein sequence ID" value="KPH73648.1"/>
    <property type="molecule type" value="Genomic_DNA"/>
</dbReference>
<keyword evidence="3" id="KW-0238">DNA-binding</keyword>
<dbReference type="PATRIC" id="fig|1526658.3.peg.4792"/>
<reference evidence="6 7" key="1">
    <citation type="submission" date="2015-07" db="EMBL/GenBank/DDBJ databases">
        <title>Whole genome sequencing of Bosea vaviloviae isolated from cave pool.</title>
        <authorList>
            <person name="Tan N.E.H."/>
            <person name="Lee Y.P."/>
            <person name="Gan H.M."/>
            <person name="Barton H."/>
            <person name="Savka M.A."/>
        </authorList>
    </citation>
    <scope>NUCLEOTIDE SEQUENCE [LARGE SCALE GENOMIC DNA]</scope>
    <source>
        <strain evidence="6 7">SD260</strain>
    </source>
</reference>
<protein>
    <submittedName>
        <fullName evidence="6">Transcriptional regulator</fullName>
    </submittedName>
</protein>
<dbReference type="GO" id="GO:0003700">
    <property type="term" value="F:DNA-binding transcription factor activity"/>
    <property type="evidence" value="ECO:0007669"/>
    <property type="project" value="InterPro"/>
</dbReference>
<evidence type="ECO:0000313" key="7">
    <source>
        <dbReference type="Proteomes" id="UP000037822"/>
    </source>
</evidence>
<dbReference type="Gene3D" id="1.10.10.10">
    <property type="entry name" value="Winged helix-like DNA-binding domain superfamily/Winged helix DNA-binding domain"/>
    <property type="match status" value="1"/>
</dbReference>
<evidence type="ECO:0000313" key="6">
    <source>
        <dbReference type="EMBL" id="KPH73648.1"/>
    </source>
</evidence>
<organism evidence="6 7">
    <name type="scientific">Bosea vaviloviae</name>
    <dbReference type="NCBI Taxonomy" id="1526658"/>
    <lineage>
        <taxon>Bacteria</taxon>
        <taxon>Pseudomonadati</taxon>
        <taxon>Pseudomonadota</taxon>
        <taxon>Alphaproteobacteria</taxon>
        <taxon>Hyphomicrobiales</taxon>
        <taxon>Boseaceae</taxon>
        <taxon>Bosea</taxon>
    </lineage>
</organism>
<evidence type="ECO:0000259" key="5">
    <source>
        <dbReference type="PROSITE" id="PS50931"/>
    </source>
</evidence>
<dbReference type="InterPro" id="IPR036388">
    <property type="entry name" value="WH-like_DNA-bd_sf"/>
</dbReference>
<accession>A0A0N1N013</accession>
<gene>
    <name evidence="6" type="ORF">AE618_26260</name>
</gene>
<comment type="caution">
    <text evidence="6">The sequence shown here is derived from an EMBL/GenBank/DDBJ whole genome shotgun (WGS) entry which is preliminary data.</text>
</comment>
<dbReference type="SUPFAM" id="SSF53850">
    <property type="entry name" value="Periplasmic binding protein-like II"/>
    <property type="match status" value="1"/>
</dbReference>
<dbReference type="PANTHER" id="PTHR30427:SF1">
    <property type="entry name" value="TRANSCRIPTIONAL ACTIVATOR PROTEIN LYSR"/>
    <property type="match status" value="1"/>
</dbReference>
<dbReference type="PRINTS" id="PR00039">
    <property type="entry name" value="HTHLYSR"/>
</dbReference>
<dbReference type="InterPro" id="IPR036390">
    <property type="entry name" value="WH_DNA-bd_sf"/>
</dbReference>
<evidence type="ECO:0000256" key="3">
    <source>
        <dbReference type="ARBA" id="ARBA00023125"/>
    </source>
</evidence>
<dbReference type="Pfam" id="PF03466">
    <property type="entry name" value="LysR_substrate"/>
    <property type="match status" value="1"/>
</dbReference>
<dbReference type="InterPro" id="IPR000847">
    <property type="entry name" value="LysR_HTH_N"/>
</dbReference>
<dbReference type="SUPFAM" id="SSF46785">
    <property type="entry name" value="Winged helix' DNA-binding domain"/>
    <property type="match status" value="1"/>
</dbReference>
<proteinExistence type="inferred from homology"/>
<dbReference type="PROSITE" id="PS50931">
    <property type="entry name" value="HTH_LYSR"/>
    <property type="match status" value="1"/>
</dbReference>
<dbReference type="Gene3D" id="3.40.190.290">
    <property type="match status" value="1"/>
</dbReference>
<dbReference type="Proteomes" id="UP000037822">
    <property type="component" value="Unassembled WGS sequence"/>
</dbReference>
<keyword evidence="7" id="KW-1185">Reference proteome</keyword>
<name>A0A0N1N013_9HYPH</name>
<dbReference type="AlphaFoldDB" id="A0A0N1N013"/>
<feature type="domain" description="HTH lysR-type" evidence="5">
    <location>
        <begin position="11"/>
        <end position="68"/>
    </location>
</feature>
<dbReference type="InterPro" id="IPR005119">
    <property type="entry name" value="LysR_subst-bd"/>
</dbReference>
<dbReference type="GO" id="GO:0043565">
    <property type="term" value="F:sequence-specific DNA binding"/>
    <property type="evidence" value="ECO:0007669"/>
    <property type="project" value="TreeGrafter"/>
</dbReference>
<evidence type="ECO:0000256" key="1">
    <source>
        <dbReference type="ARBA" id="ARBA00009437"/>
    </source>
</evidence>
<keyword evidence="4" id="KW-0804">Transcription</keyword>
<evidence type="ECO:0000256" key="4">
    <source>
        <dbReference type="ARBA" id="ARBA00023163"/>
    </source>
</evidence>
<sequence length="324" mass="35309">MVRFSWAEAMLNPRQIEAFRTVIVTGGVTSAARALNISQPAVTRLIHDLQYVLGLTLFERRGTRLVPTNEALSLYREVERQFIGLEQIQNTARNLRDGLSGSLRIAALPTFNVGFLPRLVAAYMKDKPGLDIVIYGSISSQVVDWVATGFCDIGFAQYPLDFPHIDVEQLPSVAAVAVLPEGHRLADRPFLEPPDFVGEPFVSLAGSTQWRYRTDALFSAARVTRQTRVETPLSMIACSLIASGAGIGIVDPYTAAEYSGRGIVVRPFRPEVLYDIGVVWPAGRFRSPLALGFVQTVRTAIQAMADGEAGSPGSSKPRADAAPY</sequence>
<dbReference type="GO" id="GO:0010628">
    <property type="term" value="P:positive regulation of gene expression"/>
    <property type="evidence" value="ECO:0007669"/>
    <property type="project" value="TreeGrafter"/>
</dbReference>
<dbReference type="RefSeq" id="WP_349236453.1">
    <property type="nucleotide sequence ID" value="NZ_LGSZ01000095.1"/>
</dbReference>
<comment type="similarity">
    <text evidence="1">Belongs to the LysR transcriptional regulatory family.</text>
</comment>
<evidence type="ECO:0000256" key="2">
    <source>
        <dbReference type="ARBA" id="ARBA00023015"/>
    </source>
</evidence>
<dbReference type="Pfam" id="PF00126">
    <property type="entry name" value="HTH_1"/>
    <property type="match status" value="1"/>
</dbReference>
<dbReference type="PANTHER" id="PTHR30427">
    <property type="entry name" value="TRANSCRIPTIONAL ACTIVATOR PROTEIN LYSR"/>
    <property type="match status" value="1"/>
</dbReference>
<keyword evidence="2" id="KW-0805">Transcription regulation</keyword>
<dbReference type="CDD" id="cd08415">
    <property type="entry name" value="PBP2_LysR_opines_like"/>
    <property type="match status" value="1"/>
</dbReference>